<evidence type="ECO:0000313" key="1">
    <source>
        <dbReference type="EMBL" id="KAI0030675.1"/>
    </source>
</evidence>
<organism evidence="1 2">
    <name type="scientific">Vararia minispora EC-137</name>
    <dbReference type="NCBI Taxonomy" id="1314806"/>
    <lineage>
        <taxon>Eukaryota</taxon>
        <taxon>Fungi</taxon>
        <taxon>Dikarya</taxon>
        <taxon>Basidiomycota</taxon>
        <taxon>Agaricomycotina</taxon>
        <taxon>Agaricomycetes</taxon>
        <taxon>Russulales</taxon>
        <taxon>Lachnocladiaceae</taxon>
        <taxon>Vararia</taxon>
    </lineage>
</organism>
<gene>
    <name evidence="1" type="ORF">K488DRAFT_87537</name>
</gene>
<dbReference type="EMBL" id="MU273610">
    <property type="protein sequence ID" value="KAI0030675.1"/>
    <property type="molecule type" value="Genomic_DNA"/>
</dbReference>
<name>A0ACB8QG66_9AGAM</name>
<reference evidence="1" key="2">
    <citation type="journal article" date="2022" name="New Phytol.">
        <title>Evolutionary transition to the ectomycorrhizal habit in the genomes of a hyperdiverse lineage of mushroom-forming fungi.</title>
        <authorList>
            <person name="Looney B."/>
            <person name="Miyauchi S."/>
            <person name="Morin E."/>
            <person name="Drula E."/>
            <person name="Courty P.E."/>
            <person name="Kohler A."/>
            <person name="Kuo A."/>
            <person name="LaButti K."/>
            <person name="Pangilinan J."/>
            <person name="Lipzen A."/>
            <person name="Riley R."/>
            <person name="Andreopoulos W."/>
            <person name="He G."/>
            <person name="Johnson J."/>
            <person name="Nolan M."/>
            <person name="Tritt A."/>
            <person name="Barry K.W."/>
            <person name="Grigoriev I.V."/>
            <person name="Nagy L.G."/>
            <person name="Hibbett D."/>
            <person name="Henrissat B."/>
            <person name="Matheny P.B."/>
            <person name="Labbe J."/>
            <person name="Martin F.M."/>
        </authorList>
    </citation>
    <scope>NUCLEOTIDE SEQUENCE</scope>
    <source>
        <strain evidence="1">EC-137</strain>
    </source>
</reference>
<proteinExistence type="predicted"/>
<evidence type="ECO:0000313" key="2">
    <source>
        <dbReference type="Proteomes" id="UP000814128"/>
    </source>
</evidence>
<accession>A0ACB8QG66</accession>
<protein>
    <submittedName>
        <fullName evidence="1">Uncharacterized protein</fullName>
    </submittedName>
</protein>
<sequence>MYNTLIPVALPYNPSIHALYPRATSRSGAPVVIPSSPLRRAWILACFGPDFLPPWNGVVEVWAAARCKMPLRTFASAWIGAVSSSGYRTRLPVRSVRICLHLRLRRSPPHDPSTRYNACFHLGRIESAKATHGAASSAHEACVPTFSRRGTVSTIYGPQLGLPLPDACLFRPRASPRIEMERAIAMGNTLHL</sequence>
<comment type="caution">
    <text evidence="1">The sequence shown here is derived from an EMBL/GenBank/DDBJ whole genome shotgun (WGS) entry which is preliminary data.</text>
</comment>
<reference evidence="1" key="1">
    <citation type="submission" date="2021-02" db="EMBL/GenBank/DDBJ databases">
        <authorList>
            <consortium name="DOE Joint Genome Institute"/>
            <person name="Ahrendt S."/>
            <person name="Looney B.P."/>
            <person name="Miyauchi S."/>
            <person name="Morin E."/>
            <person name="Drula E."/>
            <person name="Courty P.E."/>
            <person name="Chicoki N."/>
            <person name="Fauchery L."/>
            <person name="Kohler A."/>
            <person name="Kuo A."/>
            <person name="Labutti K."/>
            <person name="Pangilinan J."/>
            <person name="Lipzen A."/>
            <person name="Riley R."/>
            <person name="Andreopoulos W."/>
            <person name="He G."/>
            <person name="Johnson J."/>
            <person name="Barry K.W."/>
            <person name="Grigoriev I.V."/>
            <person name="Nagy L."/>
            <person name="Hibbett D."/>
            <person name="Henrissat B."/>
            <person name="Matheny P.B."/>
            <person name="Labbe J."/>
            <person name="Martin F."/>
        </authorList>
    </citation>
    <scope>NUCLEOTIDE SEQUENCE</scope>
    <source>
        <strain evidence="1">EC-137</strain>
    </source>
</reference>
<dbReference type="Proteomes" id="UP000814128">
    <property type="component" value="Unassembled WGS sequence"/>
</dbReference>
<keyword evidence="2" id="KW-1185">Reference proteome</keyword>